<organism evidence="3 4">
    <name type="scientific">Streptomyces spinoverrucosus</name>
    <dbReference type="NCBI Taxonomy" id="284043"/>
    <lineage>
        <taxon>Bacteria</taxon>
        <taxon>Bacillati</taxon>
        <taxon>Actinomycetota</taxon>
        <taxon>Actinomycetes</taxon>
        <taxon>Kitasatosporales</taxon>
        <taxon>Streptomycetaceae</taxon>
        <taxon>Streptomyces</taxon>
    </lineage>
</organism>
<evidence type="ECO:0000259" key="2">
    <source>
        <dbReference type="Pfam" id="PF13699"/>
    </source>
</evidence>
<feature type="compositionally biased region" description="Low complexity" evidence="1">
    <location>
        <begin position="13"/>
        <end position="23"/>
    </location>
</feature>
<feature type="domain" description="eCIS core" evidence="2">
    <location>
        <begin position="408"/>
        <end position="482"/>
    </location>
</feature>
<dbReference type="InterPro" id="IPR025295">
    <property type="entry name" value="eCIS_core_dom"/>
</dbReference>
<comment type="caution">
    <text evidence="3">The sequence shown here is derived from an EMBL/GenBank/DDBJ whole genome shotgun (WGS) entry which is preliminary data.</text>
</comment>
<gene>
    <name evidence="3" type="ORF">SSP24_72300</name>
</gene>
<dbReference type="Pfam" id="PF13699">
    <property type="entry name" value="eCIS_core"/>
    <property type="match status" value="1"/>
</dbReference>
<sequence length="864" mass="90896">MFWPFGRKRKTALRPAAAAAPVAPRHRGPRVWATAEPLHPTTAAAPALTQRARQTAVAGERTLLAPPAQAATPADAAAAGPRGRVAGLARIVPDAHTSPHMVRPEPAEQAPSPLPHPAPVPRPAAARPQARPQSLVEAVGEYVGEPRPAAEPSHHQPSWLTGTVPGASVPVDPTALLFPLPREEQPAPPPPAPVSREHRPARPRATLGQSRRLGLGAPLPTEPATAPQPGPAPASPASPQPSPPSPIAGGVEGLRALQEGARHLASQPAPSDVVPQPVDNSPSSPVRSHPAPQPYAPPAVPHPPASPAVPEPAPPAPISGVEGLRALQEGARRLAPQPALSDVVPQPGDNSPSSPVRSRTPRHHPRRGADPQDRDQPGPAPPAADGSAPAPQPGPPADTPARATAVIPHELVRSFTDLHGTDISDVPVHRGRRAVDQAERMSARAFTRAGQVYLPEQAGSLDDARVRGLLAHELTHVVQQRRYGGTLPPENSPAGRVLEAEAVAAERFFRGDPGAGTPLLHPRKPGHVPVSPADDASDEPHTNTPASDTWHGRSASWTPEGGMTVDDGVQRAPKEFDEQQITEEFYEEINTVRREMNLPPVHTQDKLSDEELNRLKYRLMKASGSLTGGSSLTAGDDKDEVEPIDGAWLRGQIGLAAVQALLSPFHTVKDDQAREVRHAFTNRPAEDAAVSLAEDKGFKEGIASPARPGESTHAHTSTSHSAGGPLRAGAVSASAGGVAGTLPLDKSSGSIPTWEQFGGDLAFGLATALASPFGIPIKEEDTPQRVTSPTPAKVQSPDPPPDATPVSKEADKPTALPDATRFVDAMDDLALDLLSTRIYDRLRSRIRQELLIDRERAGVLTDFR</sequence>
<dbReference type="OrthoDB" id="9153660at2"/>
<feature type="region of interest" description="Disordered" evidence="1">
    <location>
        <begin position="96"/>
        <end position="401"/>
    </location>
</feature>
<keyword evidence="4" id="KW-1185">Reference proteome</keyword>
<feature type="region of interest" description="Disordered" evidence="1">
    <location>
        <begin position="779"/>
        <end position="815"/>
    </location>
</feature>
<feature type="compositionally biased region" description="Basic residues" evidence="1">
    <location>
        <begin position="1"/>
        <end position="12"/>
    </location>
</feature>
<feature type="compositionally biased region" description="Low complexity" evidence="1">
    <location>
        <begin position="714"/>
        <end position="731"/>
    </location>
</feature>
<dbReference type="EMBL" id="BJND01000075">
    <property type="protein sequence ID" value="GEC09575.1"/>
    <property type="molecule type" value="Genomic_DNA"/>
</dbReference>
<feature type="compositionally biased region" description="Pro residues" evidence="1">
    <location>
        <begin position="226"/>
        <end position="246"/>
    </location>
</feature>
<feature type="region of interest" description="Disordered" evidence="1">
    <location>
        <begin position="511"/>
        <end position="568"/>
    </location>
</feature>
<evidence type="ECO:0000256" key="1">
    <source>
        <dbReference type="SAM" id="MobiDB-lite"/>
    </source>
</evidence>
<proteinExistence type="predicted"/>
<feature type="compositionally biased region" description="Basic and acidic residues" evidence="1">
    <location>
        <begin position="367"/>
        <end position="376"/>
    </location>
</feature>
<feature type="compositionally biased region" description="Pro residues" evidence="1">
    <location>
        <begin position="112"/>
        <end position="122"/>
    </location>
</feature>
<name>A0A4Y3VU16_9ACTN</name>
<feature type="region of interest" description="Disordered" evidence="1">
    <location>
        <begin position="700"/>
        <end position="731"/>
    </location>
</feature>
<evidence type="ECO:0000313" key="4">
    <source>
        <dbReference type="Proteomes" id="UP000317881"/>
    </source>
</evidence>
<protein>
    <recommendedName>
        <fullName evidence="2">eCIS core domain-containing protein</fullName>
    </recommendedName>
</protein>
<feature type="compositionally biased region" description="Pro residues" evidence="1">
    <location>
        <begin position="291"/>
        <end position="317"/>
    </location>
</feature>
<reference evidence="3 4" key="1">
    <citation type="submission" date="2019-06" db="EMBL/GenBank/DDBJ databases">
        <title>Whole genome shotgun sequence of Streptomyces spinoverrucosus NBRC 14228.</title>
        <authorList>
            <person name="Hosoyama A."/>
            <person name="Uohara A."/>
            <person name="Ohji S."/>
            <person name="Ichikawa N."/>
        </authorList>
    </citation>
    <scope>NUCLEOTIDE SEQUENCE [LARGE SCALE GENOMIC DNA]</scope>
    <source>
        <strain evidence="3 4">NBRC 14228</strain>
    </source>
</reference>
<dbReference type="AlphaFoldDB" id="A0A4Y3VU16"/>
<evidence type="ECO:0000313" key="3">
    <source>
        <dbReference type="EMBL" id="GEC09575.1"/>
    </source>
</evidence>
<accession>A0A4Y3VU16</accession>
<feature type="region of interest" description="Disordered" evidence="1">
    <location>
        <begin position="1"/>
        <end position="36"/>
    </location>
</feature>
<feature type="compositionally biased region" description="Low complexity" evidence="1">
    <location>
        <begin position="123"/>
        <end position="133"/>
    </location>
</feature>
<dbReference type="Proteomes" id="UP000317881">
    <property type="component" value="Unassembled WGS sequence"/>
</dbReference>